<reference evidence="2 3" key="1">
    <citation type="journal article" date="2014" name="Genome Biol. Evol.">
        <title>The secreted proteins of Achlya hypogyna and Thraustotheca clavata identify the ancestral oomycete secretome and reveal gene acquisitions by horizontal gene transfer.</title>
        <authorList>
            <person name="Misner I."/>
            <person name="Blouin N."/>
            <person name="Leonard G."/>
            <person name="Richards T.A."/>
            <person name="Lane C.E."/>
        </authorList>
    </citation>
    <scope>NUCLEOTIDE SEQUENCE [LARGE SCALE GENOMIC DNA]</scope>
    <source>
        <strain evidence="2 3">ATCC 34112</strain>
    </source>
</reference>
<evidence type="ECO:0000313" key="2">
    <source>
        <dbReference type="EMBL" id="OQS05527.1"/>
    </source>
</evidence>
<dbReference type="Gene3D" id="3.40.630.30">
    <property type="match status" value="1"/>
</dbReference>
<dbReference type="CDD" id="cd04301">
    <property type="entry name" value="NAT_SF"/>
    <property type="match status" value="1"/>
</dbReference>
<accession>A0A1W0A5G6</accession>
<dbReference type="STRING" id="74557.A0A1W0A5G6"/>
<dbReference type="AlphaFoldDB" id="A0A1W0A5G6"/>
<dbReference type="OrthoDB" id="329272at2759"/>
<sequence>MNITWYCKEFNQLSADTLYAILRARGDVFIVELNCPWLDLDNRDQKCVHLIGMKDNHTVAAYARLIPPGVLDPSCQVPVISRVLTTTQFRRKGLGRQMMVFAMKECNRRWPRQSIIVNAKPYLEAFYNSLGFTQTSEPYEDEDGFILIDMIQTP</sequence>
<gene>
    <name evidence="2" type="ORF">THRCLA_02359</name>
</gene>
<proteinExistence type="predicted"/>
<feature type="domain" description="N-acetyltransferase" evidence="1">
    <location>
        <begin position="8"/>
        <end position="152"/>
    </location>
</feature>
<name>A0A1W0A5G6_9STRA</name>
<evidence type="ECO:0000313" key="3">
    <source>
        <dbReference type="Proteomes" id="UP000243217"/>
    </source>
</evidence>
<comment type="caution">
    <text evidence="2">The sequence shown here is derived from an EMBL/GenBank/DDBJ whole genome shotgun (WGS) entry which is preliminary data.</text>
</comment>
<dbReference type="EMBL" id="JNBS01000447">
    <property type="protein sequence ID" value="OQS05527.1"/>
    <property type="molecule type" value="Genomic_DNA"/>
</dbReference>
<dbReference type="GO" id="GO:0016747">
    <property type="term" value="F:acyltransferase activity, transferring groups other than amino-acyl groups"/>
    <property type="evidence" value="ECO:0007669"/>
    <property type="project" value="InterPro"/>
</dbReference>
<dbReference type="Proteomes" id="UP000243217">
    <property type="component" value="Unassembled WGS sequence"/>
</dbReference>
<protein>
    <recommendedName>
        <fullName evidence="1">N-acetyltransferase domain-containing protein</fullName>
    </recommendedName>
</protein>
<dbReference type="SUPFAM" id="SSF55729">
    <property type="entry name" value="Acyl-CoA N-acyltransferases (Nat)"/>
    <property type="match status" value="1"/>
</dbReference>
<organism evidence="2 3">
    <name type="scientific">Thraustotheca clavata</name>
    <dbReference type="NCBI Taxonomy" id="74557"/>
    <lineage>
        <taxon>Eukaryota</taxon>
        <taxon>Sar</taxon>
        <taxon>Stramenopiles</taxon>
        <taxon>Oomycota</taxon>
        <taxon>Saprolegniomycetes</taxon>
        <taxon>Saprolegniales</taxon>
        <taxon>Achlyaceae</taxon>
        <taxon>Thraustotheca</taxon>
    </lineage>
</organism>
<dbReference type="InterPro" id="IPR000182">
    <property type="entry name" value="GNAT_dom"/>
</dbReference>
<dbReference type="PROSITE" id="PS51186">
    <property type="entry name" value="GNAT"/>
    <property type="match status" value="1"/>
</dbReference>
<dbReference type="Pfam" id="PF13673">
    <property type="entry name" value="Acetyltransf_10"/>
    <property type="match status" value="1"/>
</dbReference>
<dbReference type="InterPro" id="IPR016181">
    <property type="entry name" value="Acyl_CoA_acyltransferase"/>
</dbReference>
<evidence type="ECO:0000259" key="1">
    <source>
        <dbReference type="PROSITE" id="PS51186"/>
    </source>
</evidence>
<keyword evidence="3" id="KW-1185">Reference proteome</keyword>